<dbReference type="InterPro" id="IPR022064">
    <property type="entry name" value="DUF3619"/>
</dbReference>
<evidence type="ECO:0000313" key="2">
    <source>
        <dbReference type="Proteomes" id="UP000480275"/>
    </source>
</evidence>
<name>A0A6L5JZM8_RHOTE</name>
<sequence>MNEAEELQFARQLRLRLNRGLHELPAETTARLQAARQLALSRQRVAASSSVLATVGEYVHSRVERVRIDQLLAALALALCIAFTAYWHADQSISDLEEIDSALLADDLPVAALTDKGFDAWLKSSSASQ</sequence>
<dbReference type="AlphaFoldDB" id="A0A6L5JZM8"/>
<gene>
    <name evidence="1" type="ORF">GHK24_07875</name>
</gene>
<protein>
    <submittedName>
        <fullName evidence="1">DUF3619 family protein</fullName>
    </submittedName>
</protein>
<proteinExistence type="predicted"/>
<organism evidence="1 2">
    <name type="scientific">Rhodocyclus tenuis</name>
    <name type="common">Rhodospirillum tenue</name>
    <dbReference type="NCBI Taxonomy" id="1066"/>
    <lineage>
        <taxon>Bacteria</taxon>
        <taxon>Pseudomonadati</taxon>
        <taxon>Pseudomonadota</taxon>
        <taxon>Betaproteobacteria</taxon>
        <taxon>Rhodocyclales</taxon>
        <taxon>Rhodocyclaceae</taxon>
        <taxon>Rhodocyclus</taxon>
    </lineage>
</organism>
<dbReference type="Pfam" id="PF12279">
    <property type="entry name" value="DUF3619"/>
    <property type="match status" value="1"/>
</dbReference>
<accession>A0A6L5JZM8</accession>
<dbReference type="Proteomes" id="UP000480275">
    <property type="component" value="Unassembled WGS sequence"/>
</dbReference>
<evidence type="ECO:0000313" key="1">
    <source>
        <dbReference type="EMBL" id="MQY51688.1"/>
    </source>
</evidence>
<reference evidence="1 2" key="1">
    <citation type="submission" date="2019-10" db="EMBL/GenBank/DDBJ databases">
        <title>Whole-genome sequence of the purple nonsulfur photosynthetic bacterium Rhodocyclus tenuis.</title>
        <authorList>
            <person name="Kyndt J.A."/>
            <person name="Meyer T.E."/>
        </authorList>
    </citation>
    <scope>NUCLEOTIDE SEQUENCE [LARGE SCALE GENOMIC DNA]</scope>
    <source>
        <strain evidence="1 2">DSM 110</strain>
    </source>
</reference>
<dbReference type="EMBL" id="WIXJ01000004">
    <property type="protein sequence ID" value="MQY51688.1"/>
    <property type="molecule type" value="Genomic_DNA"/>
</dbReference>
<comment type="caution">
    <text evidence="1">The sequence shown here is derived from an EMBL/GenBank/DDBJ whole genome shotgun (WGS) entry which is preliminary data.</text>
</comment>